<evidence type="ECO:0000256" key="3">
    <source>
        <dbReference type="ARBA" id="ARBA00022630"/>
    </source>
</evidence>
<feature type="domain" description="Acyl-CoA oxidase/dehydrogenase middle" evidence="7">
    <location>
        <begin position="139"/>
        <end position="233"/>
    </location>
</feature>
<dbReference type="AlphaFoldDB" id="A0A356LKH1"/>
<dbReference type="SUPFAM" id="SSF47203">
    <property type="entry name" value="Acyl-CoA dehydrogenase C-terminal domain-like"/>
    <property type="match status" value="1"/>
</dbReference>
<dbReference type="PANTHER" id="PTHR43292:SF3">
    <property type="entry name" value="ACYL-COA DEHYDROGENASE FADE29"/>
    <property type="match status" value="1"/>
</dbReference>
<dbReference type="Gene3D" id="1.20.140.10">
    <property type="entry name" value="Butyryl-CoA Dehydrogenase, subunit A, domain 3"/>
    <property type="match status" value="1"/>
</dbReference>
<dbReference type="Pfam" id="PF02770">
    <property type="entry name" value="Acyl-CoA_dh_M"/>
    <property type="match status" value="1"/>
</dbReference>
<dbReference type="Pfam" id="PF00441">
    <property type="entry name" value="Acyl-CoA_dh_1"/>
    <property type="match status" value="1"/>
</dbReference>
<dbReference type="GO" id="GO:0050660">
    <property type="term" value="F:flavin adenine dinucleotide binding"/>
    <property type="evidence" value="ECO:0007669"/>
    <property type="project" value="InterPro"/>
</dbReference>
<dbReference type="SUPFAM" id="SSF56645">
    <property type="entry name" value="Acyl-CoA dehydrogenase NM domain-like"/>
    <property type="match status" value="1"/>
</dbReference>
<evidence type="ECO:0000256" key="1">
    <source>
        <dbReference type="ARBA" id="ARBA00001974"/>
    </source>
</evidence>
<dbReference type="EMBL" id="DOEK01000039">
    <property type="protein sequence ID" value="HBP31487.1"/>
    <property type="molecule type" value="Genomic_DNA"/>
</dbReference>
<protein>
    <submittedName>
        <fullName evidence="9">Acyl-CoA dehydrogenase</fullName>
    </submittedName>
</protein>
<comment type="cofactor">
    <cofactor evidence="1">
        <name>FAD</name>
        <dbReference type="ChEBI" id="CHEBI:57692"/>
    </cofactor>
</comment>
<dbReference type="InterPro" id="IPR037069">
    <property type="entry name" value="AcylCoA_DH/ox_N_sf"/>
</dbReference>
<evidence type="ECO:0000313" key="9">
    <source>
        <dbReference type="EMBL" id="HBP31487.1"/>
    </source>
</evidence>
<dbReference type="GO" id="GO:0005886">
    <property type="term" value="C:plasma membrane"/>
    <property type="evidence" value="ECO:0007669"/>
    <property type="project" value="TreeGrafter"/>
</dbReference>
<comment type="similarity">
    <text evidence="2">Belongs to the acyl-CoA dehydrogenase family.</text>
</comment>
<gene>
    <name evidence="9" type="ORF">DD666_19015</name>
</gene>
<sequence length="404" mass="45793">MAVQLNEHYLCLPSSANNEQGRYLAFQREVRHFVGHNCPEDIREKVRAGEKLTRTVYSRWQQILHEHGWAAPGWPLEHGGTGWDLRQRMIFEEAIADFDCPPLYHHGLGHIGPVIMQFGTSEQKQHYLPRILNGSDWWCQGYSEPNSGSDLASLQTRAELDGNHYIVNGQKIWTSHAHEANVIYMLVRTSREAKKQEGITLLLVDMDTPGITVKPIETIDGWHHVNEVFFENVHLPLTQRVGQEGQGWQCAKYLLERERLPPASVGQLVRQWRRVTQLLWTSQHEQQASHDYSALNQRMFMLAAQIKGAREMLADAIDDMMEKKPLGAKPSALKLRCSLVAQGLSEVALRIIGPAGSQQFISEGSDPTESGIWLQNYMFTRSKTIAGGTTEVQRNVVARQLFGA</sequence>
<accession>A0A356LKH1</accession>
<dbReference type="InterPro" id="IPR009100">
    <property type="entry name" value="AcylCoA_DH/oxidase_NM_dom_sf"/>
</dbReference>
<name>A0A356LKH1_9BURK</name>
<evidence type="ECO:0000259" key="8">
    <source>
        <dbReference type="Pfam" id="PF02771"/>
    </source>
</evidence>
<reference evidence="9 10" key="1">
    <citation type="journal article" date="2018" name="Nat. Biotechnol.">
        <title>A standardized bacterial taxonomy based on genome phylogeny substantially revises the tree of life.</title>
        <authorList>
            <person name="Parks D.H."/>
            <person name="Chuvochina M."/>
            <person name="Waite D.W."/>
            <person name="Rinke C."/>
            <person name="Skarshewski A."/>
            <person name="Chaumeil P.A."/>
            <person name="Hugenholtz P."/>
        </authorList>
    </citation>
    <scope>NUCLEOTIDE SEQUENCE [LARGE SCALE GENOMIC DNA]</scope>
    <source>
        <strain evidence="9">UBA10707</strain>
    </source>
</reference>
<keyword evidence="3" id="KW-0285">Flavoprotein</keyword>
<evidence type="ECO:0000259" key="7">
    <source>
        <dbReference type="Pfam" id="PF02770"/>
    </source>
</evidence>
<evidence type="ECO:0000259" key="6">
    <source>
        <dbReference type="Pfam" id="PF00441"/>
    </source>
</evidence>
<dbReference type="Gene3D" id="1.10.540.10">
    <property type="entry name" value="Acyl-CoA dehydrogenase/oxidase, N-terminal domain"/>
    <property type="match status" value="1"/>
</dbReference>
<evidence type="ECO:0000256" key="4">
    <source>
        <dbReference type="ARBA" id="ARBA00022827"/>
    </source>
</evidence>
<proteinExistence type="inferred from homology"/>
<dbReference type="FunFam" id="2.40.110.10:FF:000011">
    <property type="entry name" value="Acyl-CoA dehydrogenase FadE34"/>
    <property type="match status" value="1"/>
</dbReference>
<evidence type="ECO:0000256" key="5">
    <source>
        <dbReference type="ARBA" id="ARBA00023002"/>
    </source>
</evidence>
<dbReference type="InterPro" id="IPR046373">
    <property type="entry name" value="Acyl-CoA_Oxase/DH_mid-dom_sf"/>
</dbReference>
<dbReference type="InterPro" id="IPR052161">
    <property type="entry name" value="Mycobact_Acyl-CoA_DH"/>
</dbReference>
<feature type="domain" description="Acyl-CoA dehydrogenase/oxidase N-terminal" evidence="8">
    <location>
        <begin position="25"/>
        <end position="134"/>
    </location>
</feature>
<dbReference type="InterPro" id="IPR009075">
    <property type="entry name" value="AcylCo_DH/oxidase_C"/>
</dbReference>
<dbReference type="Pfam" id="PF02771">
    <property type="entry name" value="Acyl-CoA_dh_N"/>
    <property type="match status" value="1"/>
</dbReference>
<dbReference type="GO" id="GO:0016627">
    <property type="term" value="F:oxidoreductase activity, acting on the CH-CH group of donors"/>
    <property type="evidence" value="ECO:0007669"/>
    <property type="project" value="InterPro"/>
</dbReference>
<dbReference type="Proteomes" id="UP000264036">
    <property type="component" value="Unassembled WGS sequence"/>
</dbReference>
<evidence type="ECO:0000313" key="10">
    <source>
        <dbReference type="Proteomes" id="UP000264036"/>
    </source>
</evidence>
<comment type="caution">
    <text evidence="9">The sequence shown here is derived from an EMBL/GenBank/DDBJ whole genome shotgun (WGS) entry which is preliminary data.</text>
</comment>
<dbReference type="InterPro" id="IPR036250">
    <property type="entry name" value="AcylCo_DH-like_C"/>
</dbReference>
<evidence type="ECO:0000256" key="2">
    <source>
        <dbReference type="ARBA" id="ARBA00009347"/>
    </source>
</evidence>
<organism evidence="9 10">
    <name type="scientific">Advenella kashmirensis</name>
    <dbReference type="NCBI Taxonomy" id="310575"/>
    <lineage>
        <taxon>Bacteria</taxon>
        <taxon>Pseudomonadati</taxon>
        <taxon>Pseudomonadota</taxon>
        <taxon>Betaproteobacteria</taxon>
        <taxon>Burkholderiales</taxon>
        <taxon>Alcaligenaceae</taxon>
    </lineage>
</organism>
<dbReference type="Gene3D" id="2.40.110.10">
    <property type="entry name" value="Butyryl-CoA Dehydrogenase, subunit A, domain 2"/>
    <property type="match status" value="1"/>
</dbReference>
<dbReference type="InterPro" id="IPR013786">
    <property type="entry name" value="AcylCoA_DH/ox_N"/>
</dbReference>
<dbReference type="InterPro" id="IPR006091">
    <property type="entry name" value="Acyl-CoA_Oxase/DH_mid-dom"/>
</dbReference>
<feature type="domain" description="Acyl-CoA dehydrogenase/oxidase C-terminal" evidence="6">
    <location>
        <begin position="245"/>
        <end position="401"/>
    </location>
</feature>
<keyword evidence="5" id="KW-0560">Oxidoreductase</keyword>
<dbReference type="PANTHER" id="PTHR43292">
    <property type="entry name" value="ACYL-COA DEHYDROGENASE"/>
    <property type="match status" value="1"/>
</dbReference>
<keyword evidence="4" id="KW-0274">FAD</keyword>